<dbReference type="AlphaFoldDB" id="G9YHU1"/>
<dbReference type="InterPro" id="IPR025405">
    <property type="entry name" value="DUF4131"/>
</dbReference>
<evidence type="ECO:0000256" key="1">
    <source>
        <dbReference type="ARBA" id="ARBA00004651"/>
    </source>
</evidence>
<feature type="domain" description="ComEC/Rec2-related protein" evidence="7">
    <location>
        <begin position="221"/>
        <end position="382"/>
    </location>
</feature>
<feature type="transmembrane region" description="Helical" evidence="6">
    <location>
        <begin position="235"/>
        <end position="259"/>
    </location>
</feature>
<proteinExistence type="predicted"/>
<reference evidence="9 10" key="1">
    <citation type="submission" date="2011-08" db="EMBL/GenBank/DDBJ databases">
        <authorList>
            <person name="Weinstock G."/>
            <person name="Sodergren E."/>
            <person name="Clifton S."/>
            <person name="Fulton L."/>
            <person name="Fulton B."/>
            <person name="Courtney L."/>
            <person name="Fronick C."/>
            <person name="Harrison M."/>
            <person name="Strong C."/>
            <person name="Farmer C."/>
            <person name="Delahaunty K."/>
            <person name="Markovic C."/>
            <person name="Hall O."/>
            <person name="Minx P."/>
            <person name="Tomlinson C."/>
            <person name="Mitreva M."/>
            <person name="Hou S."/>
            <person name="Chen J."/>
            <person name="Wollam A."/>
            <person name="Pepin K.H."/>
            <person name="Johnson M."/>
            <person name="Bhonagiri V."/>
            <person name="Zhang X."/>
            <person name="Suruliraj S."/>
            <person name="Warren W."/>
            <person name="Chinwalla A."/>
            <person name="Mardis E.R."/>
            <person name="Wilson R.K."/>
        </authorList>
    </citation>
    <scope>NUCLEOTIDE SEQUENCE [LARGE SCALE GENOMIC DNA]</scope>
    <source>
        <strain evidence="9 10">F0357</strain>
    </source>
</reference>
<keyword evidence="10" id="KW-1185">Reference proteome</keyword>
<dbReference type="GO" id="GO:0005886">
    <property type="term" value="C:plasma membrane"/>
    <property type="evidence" value="ECO:0007669"/>
    <property type="project" value="UniProtKB-SubCell"/>
</dbReference>
<evidence type="ECO:0000256" key="6">
    <source>
        <dbReference type="SAM" id="Phobius"/>
    </source>
</evidence>
<dbReference type="STRING" id="861450.HMPREF0080_01225"/>
<evidence type="ECO:0000256" key="5">
    <source>
        <dbReference type="ARBA" id="ARBA00023136"/>
    </source>
</evidence>
<feature type="transmembrane region" description="Helical" evidence="6">
    <location>
        <begin position="25"/>
        <end position="44"/>
    </location>
</feature>
<accession>G9YHU1</accession>
<evidence type="ECO:0000256" key="3">
    <source>
        <dbReference type="ARBA" id="ARBA00022692"/>
    </source>
</evidence>
<evidence type="ECO:0000313" key="10">
    <source>
        <dbReference type="Proteomes" id="UP000005481"/>
    </source>
</evidence>
<dbReference type="Proteomes" id="UP000005481">
    <property type="component" value="Unassembled WGS sequence"/>
</dbReference>
<dbReference type="HOGENOM" id="CLU_718950_0_0_9"/>
<gene>
    <name evidence="9" type="ORF">HMPREF0080_01225</name>
</gene>
<keyword evidence="5 6" id="KW-0472">Membrane</keyword>
<evidence type="ECO:0000313" key="9">
    <source>
        <dbReference type="EMBL" id="EHM40371.1"/>
    </source>
</evidence>
<evidence type="ECO:0000259" key="7">
    <source>
        <dbReference type="Pfam" id="PF03772"/>
    </source>
</evidence>
<evidence type="ECO:0000256" key="4">
    <source>
        <dbReference type="ARBA" id="ARBA00022989"/>
    </source>
</evidence>
<dbReference type="InterPro" id="IPR004477">
    <property type="entry name" value="ComEC_N"/>
</dbReference>
<evidence type="ECO:0000259" key="8">
    <source>
        <dbReference type="Pfam" id="PF13567"/>
    </source>
</evidence>
<dbReference type="RefSeq" id="WP_006790201.1">
    <property type="nucleotide sequence ID" value="NZ_JH417588.1"/>
</dbReference>
<keyword evidence="3 6" id="KW-0812">Transmembrane</keyword>
<dbReference type="PATRIC" id="fig|861450.3.peg.1140"/>
<dbReference type="EMBL" id="AGCJ01000046">
    <property type="protein sequence ID" value="EHM40371.1"/>
    <property type="molecule type" value="Genomic_DNA"/>
</dbReference>
<evidence type="ECO:0000256" key="2">
    <source>
        <dbReference type="ARBA" id="ARBA00022475"/>
    </source>
</evidence>
<dbReference type="PANTHER" id="PTHR30619:SF1">
    <property type="entry name" value="RECOMBINATION PROTEIN 2"/>
    <property type="match status" value="1"/>
</dbReference>
<comment type="caution">
    <text evidence="9">The sequence shown here is derived from an EMBL/GenBank/DDBJ whole genome shotgun (WGS) entry which is preliminary data.</text>
</comment>
<feature type="transmembrane region" description="Helical" evidence="6">
    <location>
        <begin position="271"/>
        <end position="294"/>
    </location>
</feature>
<evidence type="ECO:0008006" key="11">
    <source>
        <dbReference type="Google" id="ProtNLM"/>
    </source>
</evidence>
<keyword evidence="2" id="KW-1003">Cell membrane</keyword>
<feature type="transmembrane region" description="Helical" evidence="6">
    <location>
        <begin position="359"/>
        <end position="382"/>
    </location>
</feature>
<dbReference type="Pfam" id="PF13567">
    <property type="entry name" value="DUF4131"/>
    <property type="match status" value="1"/>
</dbReference>
<dbReference type="PANTHER" id="PTHR30619">
    <property type="entry name" value="DNA INTERNALIZATION/COMPETENCE PROTEIN COMEC/REC2"/>
    <property type="match status" value="1"/>
</dbReference>
<feature type="transmembrane region" description="Helical" evidence="6">
    <location>
        <begin position="50"/>
        <end position="69"/>
    </location>
</feature>
<dbReference type="InterPro" id="IPR052159">
    <property type="entry name" value="Competence_DNA_uptake"/>
</dbReference>
<dbReference type="eggNOG" id="COG0658">
    <property type="taxonomic scope" value="Bacteria"/>
</dbReference>
<protein>
    <recommendedName>
        <fullName evidence="11">ComEC/Rec2-like protein</fullName>
    </recommendedName>
</protein>
<dbReference type="Pfam" id="PF03772">
    <property type="entry name" value="Competence"/>
    <property type="match status" value="1"/>
</dbReference>
<sequence>MRQYIGFMAALSLSGGIIIADKCSLPCWLGLSWFVIFLILAWIWRRKNVWFCLAVSLAFLGLAVVRLDISENRYNSLPRYENNRDAALTLKIGEKKGTYETDKGEVTKYIASIQSERPEGKIYLTVKGADPYPQGTTVQGDVRMKDLTLFKNDGLYDFYHYYRQQAVVGRGEEKKKGNLTVCAEAGVYDRTINLIHANITSFFKEILGGDRAYILTSLLFGGNYDRLPPAVLQSFAATGLIHILSVSGAHITLVLAVVTSVGKLFSVRNKTLYLLAGIFVFFYSALSSFTVPVLRSACMGLIGTYALAAEREYTPLHVLGLVMTGLVLYNPYLAYDLSFRLSCGATAGIILFSRRLNEIFSFITPFIRLPLALSISAQLLLVRF</sequence>
<comment type="subcellular location">
    <subcellularLocation>
        <location evidence="1">Cell membrane</location>
        <topology evidence="1">Multi-pass membrane protein</topology>
    </subcellularLocation>
</comment>
<dbReference type="OrthoDB" id="9761531at2"/>
<feature type="domain" description="DUF4131" evidence="8">
    <location>
        <begin position="25"/>
        <end position="171"/>
    </location>
</feature>
<name>G9YHU1_9FIRM</name>
<dbReference type="NCBIfam" id="TIGR00360">
    <property type="entry name" value="ComEC_N-term"/>
    <property type="match status" value="1"/>
</dbReference>
<organism evidence="9 10">
    <name type="scientific">Anaeroglobus geminatus F0357</name>
    <dbReference type="NCBI Taxonomy" id="861450"/>
    <lineage>
        <taxon>Bacteria</taxon>
        <taxon>Bacillati</taxon>
        <taxon>Bacillota</taxon>
        <taxon>Negativicutes</taxon>
        <taxon>Veillonellales</taxon>
        <taxon>Veillonellaceae</taxon>
        <taxon>Anaeroglobus</taxon>
    </lineage>
</organism>
<keyword evidence="4 6" id="KW-1133">Transmembrane helix</keyword>
<feature type="transmembrane region" description="Helical" evidence="6">
    <location>
        <begin position="315"/>
        <end position="332"/>
    </location>
</feature>